<evidence type="ECO:0000313" key="2">
    <source>
        <dbReference type="EMBL" id="KKN36020.1"/>
    </source>
</evidence>
<proteinExistence type="predicted"/>
<sequence length="280" mass="31849">MARPERHDVDYFPFYIKDGRTLFILEAKYGCKGTGFFTNVMRFLCSTPDHHFSIQEDTDRLYFFSKTKCDETSGADMLDIMSKTRKIHTHLWVSSAVIVSEALLESLKDAYRKRKNLIITIEEIAKKYVSTGVEAVSGGGNGINAGNKPQRKLKETKGKKTKEKPSPYLGDLSSKITELAKQLARLSLAYPKNGHKNFNINGLVQELVNKKIHPQAIHVALSSLAKRWTFTGKNEVKNPRGYVWTIINTTSGNYYEREHIVKSQQFKNLEMPGELLRGEE</sequence>
<protein>
    <submittedName>
        <fullName evidence="2">Uncharacterized protein</fullName>
    </submittedName>
</protein>
<dbReference type="EMBL" id="LAZR01001994">
    <property type="protein sequence ID" value="KKN36020.1"/>
    <property type="molecule type" value="Genomic_DNA"/>
</dbReference>
<accession>A0A0F9PWL4</accession>
<feature type="region of interest" description="Disordered" evidence="1">
    <location>
        <begin position="139"/>
        <end position="167"/>
    </location>
</feature>
<dbReference type="AlphaFoldDB" id="A0A0F9PWL4"/>
<name>A0A0F9PWL4_9ZZZZ</name>
<reference evidence="2" key="1">
    <citation type="journal article" date="2015" name="Nature">
        <title>Complex archaea that bridge the gap between prokaryotes and eukaryotes.</title>
        <authorList>
            <person name="Spang A."/>
            <person name="Saw J.H."/>
            <person name="Jorgensen S.L."/>
            <person name="Zaremba-Niedzwiedzka K."/>
            <person name="Martijn J."/>
            <person name="Lind A.E."/>
            <person name="van Eijk R."/>
            <person name="Schleper C."/>
            <person name="Guy L."/>
            <person name="Ettema T.J."/>
        </authorList>
    </citation>
    <scope>NUCLEOTIDE SEQUENCE</scope>
</reference>
<gene>
    <name evidence="2" type="ORF">LCGC14_0777970</name>
</gene>
<comment type="caution">
    <text evidence="2">The sequence shown here is derived from an EMBL/GenBank/DDBJ whole genome shotgun (WGS) entry which is preliminary data.</text>
</comment>
<evidence type="ECO:0000256" key="1">
    <source>
        <dbReference type="SAM" id="MobiDB-lite"/>
    </source>
</evidence>
<organism evidence="2">
    <name type="scientific">marine sediment metagenome</name>
    <dbReference type="NCBI Taxonomy" id="412755"/>
    <lineage>
        <taxon>unclassified sequences</taxon>
        <taxon>metagenomes</taxon>
        <taxon>ecological metagenomes</taxon>
    </lineage>
</organism>